<dbReference type="Pfam" id="PF00037">
    <property type="entry name" value="Fer4"/>
    <property type="match status" value="1"/>
</dbReference>
<dbReference type="InterPro" id="IPR017896">
    <property type="entry name" value="4Fe4S_Fe-S-bd"/>
</dbReference>
<dbReference type="Gene3D" id="3.30.70.20">
    <property type="match status" value="1"/>
</dbReference>
<evidence type="ECO:0000313" key="2">
    <source>
        <dbReference type="EMBL" id="GAG73599.1"/>
    </source>
</evidence>
<sequence length="69" mass="7598">MPKPKAVIDYIKCHPERCDAGVCAGVSECPHGILIQDTPWEIPYILQDFCVGCGKCSTVCPFKAIKMIE</sequence>
<gene>
    <name evidence="2" type="ORF">S01H4_06129</name>
</gene>
<dbReference type="InterPro" id="IPR017900">
    <property type="entry name" value="4Fe4S_Fe_S_CS"/>
</dbReference>
<proteinExistence type="predicted"/>
<dbReference type="EMBL" id="BART01001849">
    <property type="protein sequence ID" value="GAG73599.1"/>
    <property type="molecule type" value="Genomic_DNA"/>
</dbReference>
<dbReference type="PROSITE" id="PS51379">
    <property type="entry name" value="4FE4S_FER_2"/>
    <property type="match status" value="1"/>
</dbReference>
<name>X0ZVT9_9ZZZZ</name>
<reference evidence="2" key="1">
    <citation type="journal article" date="2014" name="Front. Microbiol.">
        <title>High frequency of phylogenetically diverse reductive dehalogenase-homologous genes in deep subseafloor sedimentary metagenomes.</title>
        <authorList>
            <person name="Kawai M."/>
            <person name="Futagami T."/>
            <person name="Toyoda A."/>
            <person name="Takaki Y."/>
            <person name="Nishi S."/>
            <person name="Hori S."/>
            <person name="Arai W."/>
            <person name="Tsubouchi T."/>
            <person name="Morono Y."/>
            <person name="Uchiyama I."/>
            <person name="Ito T."/>
            <person name="Fujiyama A."/>
            <person name="Inagaki F."/>
            <person name="Takami H."/>
        </authorList>
    </citation>
    <scope>NUCLEOTIDE SEQUENCE</scope>
    <source>
        <strain evidence="2">Expedition CK06-06</strain>
    </source>
</reference>
<dbReference type="AlphaFoldDB" id="X0ZVT9"/>
<protein>
    <recommendedName>
        <fullName evidence="1">4Fe-4S ferredoxin-type domain-containing protein</fullName>
    </recommendedName>
</protein>
<comment type="caution">
    <text evidence="2">The sequence shown here is derived from an EMBL/GenBank/DDBJ whole genome shotgun (WGS) entry which is preliminary data.</text>
</comment>
<dbReference type="PROSITE" id="PS00198">
    <property type="entry name" value="4FE4S_FER_1"/>
    <property type="match status" value="1"/>
</dbReference>
<feature type="domain" description="4Fe-4S ferredoxin-type" evidence="1">
    <location>
        <begin position="41"/>
        <end position="69"/>
    </location>
</feature>
<organism evidence="2">
    <name type="scientific">marine sediment metagenome</name>
    <dbReference type="NCBI Taxonomy" id="412755"/>
    <lineage>
        <taxon>unclassified sequences</taxon>
        <taxon>metagenomes</taxon>
        <taxon>ecological metagenomes</taxon>
    </lineage>
</organism>
<accession>X0ZVT9</accession>
<dbReference type="SUPFAM" id="SSF54862">
    <property type="entry name" value="4Fe-4S ferredoxins"/>
    <property type="match status" value="1"/>
</dbReference>
<evidence type="ECO:0000259" key="1">
    <source>
        <dbReference type="PROSITE" id="PS51379"/>
    </source>
</evidence>